<name>A0A894KFF7_9VIRU</name>
<comment type="subcellular location">
    <subcellularLocation>
        <location evidence="1">Virion</location>
    </subcellularLocation>
</comment>
<dbReference type="GO" id="GO:0044423">
    <property type="term" value="C:virion component"/>
    <property type="evidence" value="ECO:0007669"/>
    <property type="project" value="UniProtKB-KW"/>
</dbReference>
<protein>
    <recommendedName>
        <fullName evidence="5">Capsid protein</fullName>
    </recommendedName>
</protein>
<reference evidence="4" key="1">
    <citation type="journal article" date="2020" name="Viruses">
        <title>Unmapped RNA Virus Diversity in Termites and their Symbionts.</title>
        <authorList>
            <person name="Lay C.L."/>
            <person name="Shi M."/>
            <person name="Bucek A."/>
            <person name="Bourguignon T."/>
            <person name="Lo N."/>
            <person name="Holmes E.C."/>
        </authorList>
    </citation>
    <scope>NUCLEOTIDE SEQUENCE</scope>
    <source>
        <strain evidence="4">1v_8</strain>
    </source>
</reference>
<evidence type="ECO:0000256" key="1">
    <source>
        <dbReference type="ARBA" id="ARBA00004328"/>
    </source>
</evidence>
<accession>A0A894KFF7</accession>
<organism evidence="4">
    <name type="scientific">Nuksystermes virus</name>
    <dbReference type="NCBI Taxonomy" id="2796622"/>
    <lineage>
        <taxon>Viruses</taxon>
        <taxon>Riboviria</taxon>
    </lineage>
</organism>
<dbReference type="SUPFAM" id="SSF88633">
    <property type="entry name" value="Positive stranded ssRNA viruses"/>
    <property type="match status" value="1"/>
</dbReference>
<reference evidence="4" key="2">
    <citation type="submission" date="2020-09" db="EMBL/GenBank/DDBJ databases">
        <authorList>
            <person name="Le Lay C."/>
            <person name="Shi M."/>
            <person name="Bucek A."/>
            <person name="Bourguignon T."/>
            <person name="Lo N."/>
            <person name="Holmes E.C."/>
        </authorList>
    </citation>
    <scope>NUCLEOTIDE SEQUENCE</scope>
    <source>
        <strain evidence="4">1v_8</strain>
    </source>
</reference>
<dbReference type="Gene3D" id="2.60.120.20">
    <property type="match status" value="1"/>
</dbReference>
<feature type="region of interest" description="Disordered" evidence="3">
    <location>
        <begin position="1"/>
        <end position="33"/>
    </location>
</feature>
<dbReference type="InterPro" id="IPR029053">
    <property type="entry name" value="Viral_coat"/>
</dbReference>
<keyword evidence="2" id="KW-0946">Virion</keyword>
<proteinExistence type="predicted"/>
<dbReference type="EMBL" id="MW052063">
    <property type="protein sequence ID" value="QRW42879.1"/>
    <property type="molecule type" value="Genomic_RNA"/>
</dbReference>
<evidence type="ECO:0000256" key="2">
    <source>
        <dbReference type="ARBA" id="ARBA00022844"/>
    </source>
</evidence>
<evidence type="ECO:0000256" key="3">
    <source>
        <dbReference type="SAM" id="MobiDB-lite"/>
    </source>
</evidence>
<evidence type="ECO:0000313" key="4">
    <source>
        <dbReference type="EMBL" id="QRW42879.1"/>
    </source>
</evidence>
<feature type="compositionally biased region" description="Polar residues" evidence="3">
    <location>
        <begin position="21"/>
        <end position="32"/>
    </location>
</feature>
<evidence type="ECO:0008006" key="5">
    <source>
        <dbReference type="Google" id="ProtNLM"/>
    </source>
</evidence>
<sequence length="381" mass="42394">MDIVATPQLNAGESGDVAPIQATSNRETSPATTREIIPRPFGIQDLIRRWQPMGFRVVVNLPFLGDDKSWLFMIKVNPVIPWLGDFVNSSTRTHGWMQYFIAANAVSHFNPGTVPATIPDGTEGSVFITQHSPPPFLSVYSQGFRKWRGSMQYRIRTVASFASQGYIVTGLLKNIPIRTIASRAIDDANYVNWFKNSIPCPANDVTYNDVVLNNYMASDSSMFRHIDVVAPFVYPVDWIDRVMVEQLQLQTTPKTIYYPHGENYIVVGLRGGIDSNSASQIMFEIEYKPGDDFCLGMPYLPPFGYLTPARATTTGWQSLAMNGLTIPNSTYQTDGTGPPVEVAPPPVKSALPKFGSTPERVMSYNLERFMYGTSGSTSFRK</sequence>